<comment type="caution">
    <text evidence="1">The sequence shown here is derived from an EMBL/GenBank/DDBJ whole genome shotgun (WGS) entry which is preliminary data.</text>
</comment>
<sequence>MAAATGEGRGTVRPKRCHFGSGSAFGGRFTDGLQEQVRGLIEQQIAYVTKVGRLAGIATS</sequence>
<proteinExistence type="predicted"/>
<name>A0A1V6MHA3_9ACTN</name>
<dbReference type="AlphaFoldDB" id="A0A1V6MHA3"/>
<evidence type="ECO:0000313" key="2">
    <source>
        <dbReference type="Proteomes" id="UP000184286"/>
    </source>
</evidence>
<evidence type="ECO:0000313" key="1">
    <source>
        <dbReference type="EMBL" id="OQD51840.1"/>
    </source>
</evidence>
<organism evidence="1 2">
    <name type="scientific">Streptomyces phaeoluteigriseus</name>
    <dbReference type="NCBI Taxonomy" id="114686"/>
    <lineage>
        <taxon>Bacteria</taxon>
        <taxon>Bacillati</taxon>
        <taxon>Actinomycetota</taxon>
        <taxon>Actinomycetes</taxon>
        <taxon>Kitasatosporales</taxon>
        <taxon>Streptomycetaceae</taxon>
        <taxon>Streptomyces</taxon>
        <taxon>Streptomyces aurantiacus group</taxon>
    </lineage>
</organism>
<protein>
    <submittedName>
        <fullName evidence="1">Uncharacterized protein</fullName>
    </submittedName>
</protein>
<dbReference type="Proteomes" id="UP000184286">
    <property type="component" value="Unassembled WGS sequence"/>
</dbReference>
<dbReference type="OrthoDB" id="4153684at2"/>
<dbReference type="EMBL" id="MPOH02000045">
    <property type="protein sequence ID" value="OQD51840.1"/>
    <property type="molecule type" value="Genomic_DNA"/>
</dbReference>
<gene>
    <name evidence="1" type="ORF">BM536_037620</name>
</gene>
<dbReference type="RefSeq" id="WP_073495470.1">
    <property type="nucleotide sequence ID" value="NZ_MPOH02000045.1"/>
</dbReference>
<accession>A0A1V6MHA3</accession>
<reference evidence="2" key="1">
    <citation type="submission" date="2016-11" db="EMBL/GenBank/DDBJ databases">
        <authorList>
            <person name="Schniete J.K."/>
            <person name="Salih T."/>
            <person name="Algora Gallardo L."/>
            <person name="Martinez Fernandez S."/>
            <person name="Herron P.R."/>
        </authorList>
    </citation>
    <scope>NUCLEOTIDE SEQUENCE [LARGE SCALE GENOMIC DNA]</scope>
    <source>
        <strain evidence="2">DSM 41896</strain>
    </source>
</reference>
<reference evidence="1 2" key="2">
    <citation type="submission" date="2017-02" db="EMBL/GenBank/DDBJ databases">
        <title>Draft genome sequence of Streptomyces phaeoluteigriseus type strain DSM41896.</title>
        <authorList>
            <person name="Salih T.S."/>
            <person name="Algora Gallardo L."/>
            <person name="Melo Santos T."/>
            <person name="Filgueira Martinez S."/>
            <person name="Herron P.R."/>
        </authorList>
    </citation>
    <scope>NUCLEOTIDE SEQUENCE [LARGE SCALE GENOMIC DNA]</scope>
    <source>
        <strain evidence="1 2">DSM 41896</strain>
    </source>
</reference>